<gene>
    <name evidence="2" type="ORF">RI060_16345</name>
</gene>
<organism evidence="2 3">
    <name type="scientific">Streptomyces violaceus</name>
    <name type="common">Streptomyces venezuelae</name>
    <dbReference type="NCBI Taxonomy" id="1936"/>
    <lineage>
        <taxon>Bacteria</taxon>
        <taxon>Bacillati</taxon>
        <taxon>Actinomycetota</taxon>
        <taxon>Actinomycetes</taxon>
        <taxon>Kitasatosporales</taxon>
        <taxon>Streptomycetaceae</taxon>
        <taxon>Streptomyces</taxon>
    </lineage>
</organism>
<accession>A0ABY9UDB4</accession>
<feature type="region of interest" description="Disordered" evidence="1">
    <location>
        <begin position="139"/>
        <end position="173"/>
    </location>
</feature>
<proteinExistence type="predicted"/>
<dbReference type="EMBL" id="CP134213">
    <property type="protein sequence ID" value="WND18817.1"/>
    <property type="molecule type" value="Genomic_DNA"/>
</dbReference>
<evidence type="ECO:0000313" key="3">
    <source>
        <dbReference type="Proteomes" id="UP001249394"/>
    </source>
</evidence>
<dbReference type="Proteomes" id="UP001249394">
    <property type="component" value="Chromosome"/>
</dbReference>
<protein>
    <submittedName>
        <fullName evidence="2">Uncharacterized protein</fullName>
    </submittedName>
</protein>
<evidence type="ECO:0000313" key="2">
    <source>
        <dbReference type="EMBL" id="WND18817.1"/>
    </source>
</evidence>
<sequence length="173" mass="19261">MTSEPAARDDHLDLDAIEELCAAATTDPVFAAMAREAVPRLVAEVRRLRWLISFGACDTAGTTGTEFVLALDEEMLAYFREMADVLVERIGISRAEAVARINASYGTREWVALDLQLMGHREAEYWAYGVYYAPDDQHRLPTGSPTADADIDFSTHPVRPAPPKESPFWTLEE</sequence>
<keyword evidence="3" id="KW-1185">Reference proteome</keyword>
<evidence type="ECO:0000256" key="1">
    <source>
        <dbReference type="SAM" id="MobiDB-lite"/>
    </source>
</evidence>
<reference evidence="2 3" key="1">
    <citation type="submission" date="2023-09" db="EMBL/GenBank/DDBJ databases">
        <title>The genome sequence of Streptomyces anthocyanicus.</title>
        <authorList>
            <person name="Mo P."/>
        </authorList>
    </citation>
    <scope>NUCLEOTIDE SEQUENCE [LARGE SCALE GENOMIC DNA]</scope>
    <source>
        <strain evidence="2 3">JCM 4387</strain>
    </source>
</reference>
<name>A0ABY9UDB4_STRVL</name>